<accession>A0ABT9YBD0</accession>
<protein>
    <submittedName>
        <fullName evidence="3">Glycosyltransferase involved in cell wall biosynthesis</fullName>
    </submittedName>
</protein>
<evidence type="ECO:0000313" key="4">
    <source>
        <dbReference type="Proteomes" id="UP001239167"/>
    </source>
</evidence>
<reference evidence="3 4" key="1">
    <citation type="submission" date="2023-07" db="EMBL/GenBank/DDBJ databases">
        <title>Genomic Encyclopedia of Type Strains, Phase IV (KMG-IV): sequencing the most valuable type-strain genomes for metagenomic binning, comparative biology and taxonomic classification.</title>
        <authorList>
            <person name="Goeker M."/>
        </authorList>
    </citation>
    <scope>NUCLEOTIDE SEQUENCE [LARGE SCALE GENOMIC DNA]</scope>
    <source>
        <strain evidence="3 4">DSM 16980</strain>
    </source>
</reference>
<dbReference type="Proteomes" id="UP001239167">
    <property type="component" value="Unassembled WGS sequence"/>
</dbReference>
<evidence type="ECO:0000313" key="3">
    <source>
        <dbReference type="EMBL" id="MDQ0205147.1"/>
    </source>
</evidence>
<dbReference type="InterPro" id="IPR011990">
    <property type="entry name" value="TPR-like_helical_dom_sf"/>
</dbReference>
<dbReference type="PROSITE" id="PS50005">
    <property type="entry name" value="TPR"/>
    <property type="match status" value="1"/>
</dbReference>
<dbReference type="InterPro" id="IPR019734">
    <property type="entry name" value="TPR_rpt"/>
</dbReference>
<keyword evidence="4" id="KW-1185">Reference proteome</keyword>
<dbReference type="EMBL" id="JAUSUE010000031">
    <property type="protein sequence ID" value="MDQ0205147.1"/>
    <property type="molecule type" value="Genomic_DNA"/>
</dbReference>
<comment type="caution">
    <text evidence="3">The sequence shown here is derived from an EMBL/GenBank/DDBJ whole genome shotgun (WGS) entry which is preliminary data.</text>
</comment>
<evidence type="ECO:0000256" key="1">
    <source>
        <dbReference type="PROSITE-ProRule" id="PRU00339"/>
    </source>
</evidence>
<dbReference type="InterPro" id="IPR029044">
    <property type="entry name" value="Nucleotide-diphossugar_trans"/>
</dbReference>
<dbReference type="SUPFAM" id="SSF53448">
    <property type="entry name" value="Nucleotide-diphospho-sugar transferases"/>
    <property type="match status" value="2"/>
</dbReference>
<dbReference type="PANTHER" id="PTHR43630">
    <property type="entry name" value="POLY-BETA-1,6-N-ACETYL-D-GLUCOSAMINE SYNTHASE"/>
    <property type="match status" value="1"/>
</dbReference>
<dbReference type="SUPFAM" id="SSF48452">
    <property type="entry name" value="TPR-like"/>
    <property type="match status" value="1"/>
</dbReference>
<sequence length="771" mass="88396">MVKISACVIVKNEEKNIKDYLKRIGAVADEIVVVDTGSTDGTRRVAEQAHVKVYDFLWRDDFSAAKNFALGKATGNWILFLDADEYFTDESTALIRKNIAAIEKNVKIFMCKLTNINERGKSAKSVYVVRGFRNDSKLRYKGKVHEQLFFDDREITDIAVMSDVEIYHTGYQKNIEEKLRRNLMLMNKDIAENGDNPRYYSAIADCYYGLGDYNKAIVFARKFIKSGLRAVGGENQVFYTLISAMRLSGKNSEEILAVLDKYGKSNLYGKMNSEKLSDSEKEKSDIFISACVIVKNEEKNIQRYLKYMLPLANEIIVVDTGSTDNTRDIARNTGVAVYEFTWCNDFAAAKNFALDKAKGKWIIFLDADEYFPKEDGVKLVEYVNGHDADSAVDAVVCRLTNIDADRNDEFIGSFYQLRIFRNSSDMRYVGKIHESLQGKNGKIIKIVVLKDNINIMHTGYSSSVMREKAERNLSLLEKEIADNGETPKHYAYLADCYYSMQDYERVISYSKKFIDSGMNMIGAETNVYMRLIDGLILAKHSNGEIIEAIELAVNKFPDVPDFLFMKSFFLFKKQRYKETEEYLSRAFNLWRTGEKPVTSSTMPRLLSNVYETAGALAQLKGDFPKAVNYFIKSLKENRYNVSSFNGLYKNIGKKNSNLIIKTLDKIYSTNTKDMTFLLKMLGQYTLGLVFLHYCDLFQDKCGTDISEEYILLARKEYIAVSDFLVKELVDKYKKLMLEALINKDVNKYETIYAILPEVYKRIFNQGIESFN</sequence>
<gene>
    <name evidence="3" type="ORF">J2S01_002887</name>
</gene>
<organism evidence="3 4">
    <name type="scientific">Pectinatus haikarae</name>
    <dbReference type="NCBI Taxonomy" id="349096"/>
    <lineage>
        <taxon>Bacteria</taxon>
        <taxon>Bacillati</taxon>
        <taxon>Bacillota</taxon>
        <taxon>Negativicutes</taxon>
        <taxon>Selenomonadales</taxon>
        <taxon>Selenomonadaceae</taxon>
        <taxon>Pectinatus</taxon>
    </lineage>
</organism>
<dbReference type="Pfam" id="PF00535">
    <property type="entry name" value="Glycos_transf_2"/>
    <property type="match status" value="2"/>
</dbReference>
<feature type="domain" description="Glycosyltransferase 2-like" evidence="2">
    <location>
        <begin position="289"/>
        <end position="415"/>
    </location>
</feature>
<evidence type="ECO:0000259" key="2">
    <source>
        <dbReference type="Pfam" id="PF00535"/>
    </source>
</evidence>
<dbReference type="Gene3D" id="3.90.550.10">
    <property type="entry name" value="Spore Coat Polysaccharide Biosynthesis Protein SpsA, Chain A"/>
    <property type="match status" value="2"/>
</dbReference>
<dbReference type="RefSeq" id="WP_307225370.1">
    <property type="nucleotide sequence ID" value="NZ_CP116940.1"/>
</dbReference>
<dbReference type="Gene3D" id="1.25.40.10">
    <property type="entry name" value="Tetratricopeptide repeat domain"/>
    <property type="match status" value="1"/>
</dbReference>
<dbReference type="PANTHER" id="PTHR43630:SF2">
    <property type="entry name" value="GLYCOSYLTRANSFERASE"/>
    <property type="match status" value="1"/>
</dbReference>
<dbReference type="InterPro" id="IPR001173">
    <property type="entry name" value="Glyco_trans_2-like"/>
</dbReference>
<keyword evidence="1" id="KW-0802">TPR repeat</keyword>
<feature type="domain" description="Glycosyltransferase 2-like" evidence="2">
    <location>
        <begin position="5"/>
        <end position="126"/>
    </location>
</feature>
<proteinExistence type="predicted"/>
<feature type="repeat" description="TPR" evidence="1">
    <location>
        <begin position="607"/>
        <end position="640"/>
    </location>
</feature>
<name>A0ABT9YBD0_9FIRM</name>
<dbReference type="CDD" id="cd02511">
    <property type="entry name" value="Beta4Glucosyltransferase"/>
    <property type="match status" value="2"/>
</dbReference>